<dbReference type="InterPro" id="IPR036291">
    <property type="entry name" value="NAD(P)-bd_dom_sf"/>
</dbReference>
<accession>A0A1M5Q9D8</accession>
<dbReference type="PROSITE" id="PS51201">
    <property type="entry name" value="RCK_N"/>
    <property type="match status" value="1"/>
</dbReference>
<evidence type="ECO:0000259" key="7">
    <source>
        <dbReference type="PROSITE" id="PS51201"/>
    </source>
</evidence>
<evidence type="ECO:0000313" key="9">
    <source>
        <dbReference type="EMBL" id="SHH10451.1"/>
    </source>
</evidence>
<gene>
    <name evidence="9" type="ORF">SAMN02745245_00551</name>
</gene>
<evidence type="ECO:0000256" key="1">
    <source>
        <dbReference type="ARBA" id="ARBA00017378"/>
    </source>
</evidence>
<dbReference type="SUPFAM" id="SSF51735">
    <property type="entry name" value="NAD(P)-binding Rossmann-fold domains"/>
    <property type="match status" value="2"/>
</dbReference>
<organism evidence="9 10">
    <name type="scientific">Anaerosphaera aminiphila DSM 21120</name>
    <dbReference type="NCBI Taxonomy" id="1120995"/>
    <lineage>
        <taxon>Bacteria</taxon>
        <taxon>Bacillati</taxon>
        <taxon>Bacillota</taxon>
        <taxon>Tissierellia</taxon>
        <taxon>Tissierellales</taxon>
        <taxon>Peptoniphilaceae</taxon>
        <taxon>Anaerosphaera</taxon>
    </lineage>
</organism>
<dbReference type="Proteomes" id="UP000184032">
    <property type="component" value="Unassembled WGS sequence"/>
</dbReference>
<dbReference type="InterPro" id="IPR050721">
    <property type="entry name" value="Trk_Ktr_HKT_K-transport"/>
</dbReference>
<keyword evidence="2" id="KW-0813">Transport</keyword>
<dbReference type="Pfam" id="PF02254">
    <property type="entry name" value="TrkA_N"/>
    <property type="match status" value="2"/>
</dbReference>
<evidence type="ECO:0000256" key="3">
    <source>
        <dbReference type="ARBA" id="ARBA00022538"/>
    </source>
</evidence>
<dbReference type="AlphaFoldDB" id="A0A1M5Q9D8"/>
<dbReference type="SUPFAM" id="SSF116726">
    <property type="entry name" value="TrkA C-terminal domain-like"/>
    <property type="match status" value="2"/>
</dbReference>
<dbReference type="Pfam" id="PF02080">
    <property type="entry name" value="TrkA_C"/>
    <property type="match status" value="2"/>
</dbReference>
<dbReference type="PRINTS" id="PR00335">
    <property type="entry name" value="KUPTAKETRKA"/>
</dbReference>
<evidence type="ECO:0000256" key="4">
    <source>
        <dbReference type="ARBA" id="ARBA00022958"/>
    </source>
</evidence>
<dbReference type="OrthoDB" id="9775180at2"/>
<dbReference type="STRING" id="1120995.SAMN02745245_00551"/>
<dbReference type="GO" id="GO:0005886">
    <property type="term" value="C:plasma membrane"/>
    <property type="evidence" value="ECO:0007669"/>
    <property type="project" value="InterPro"/>
</dbReference>
<keyword evidence="6" id="KW-0406">Ion transport</keyword>
<keyword evidence="5" id="KW-0520">NAD</keyword>
<dbReference type="Gene3D" id="3.40.50.720">
    <property type="entry name" value="NAD(P)-binding Rossmann-like Domain"/>
    <property type="match status" value="2"/>
</dbReference>
<evidence type="ECO:0000256" key="5">
    <source>
        <dbReference type="ARBA" id="ARBA00023027"/>
    </source>
</evidence>
<keyword evidence="4" id="KW-0630">Potassium</keyword>
<keyword evidence="10" id="KW-1185">Reference proteome</keyword>
<keyword evidence="3" id="KW-0633">Potassium transport</keyword>
<dbReference type="InterPro" id="IPR006037">
    <property type="entry name" value="RCK_C"/>
</dbReference>
<dbReference type="PROSITE" id="PS51202">
    <property type="entry name" value="RCK_C"/>
    <property type="match status" value="2"/>
</dbReference>
<evidence type="ECO:0000256" key="6">
    <source>
        <dbReference type="ARBA" id="ARBA00023065"/>
    </source>
</evidence>
<dbReference type="RefSeq" id="WP_073183526.1">
    <property type="nucleotide sequence ID" value="NZ_FQXI01000002.1"/>
</dbReference>
<dbReference type="PANTHER" id="PTHR43833">
    <property type="entry name" value="POTASSIUM CHANNEL PROTEIN 2-RELATED-RELATED"/>
    <property type="match status" value="1"/>
</dbReference>
<sequence length="457" mass="51376">MKILIIGACKMGQKIVKTMSLEDCEITVVDSEEKVLAEINANSKVKTVLGNGLDRSLLKKLDVEDFDFVVSLTSSDKINILICTMAKNLGAKFTIALIEQADSIDELFYLRDSLGIDYIINPDLEIARTVEKIVKDKLVYQSDSFGKGKIEVVGHYVENDIEFEDEKIKDIGSIATLLIVAVQRGNELIIPNGDTVIKKYDYLYLMGLSNDIMSFKMKYFRFEPKQEKEKIVIVGGGGVSKKIAEMIDDYNITIVERDYEKVVELRKKYPNLFVVKRDFMGADFLKDEEIDDVDVFIALTDNDELNIVLGMMAKKTSIPQVMIKLDTMGYSQIIDGLDFTAVLNPITLSANKIIRKLRDDRTISTQLVFNGEAEISEIQLLDSSELIGKSIADISLPKGILIGGITRENNTAVIPRGNSKIEKGDTLVVFYKSENRRQLEKFVSPNSGKSFLEKFFM</sequence>
<dbReference type="EMBL" id="FQXI01000002">
    <property type="protein sequence ID" value="SHH10451.1"/>
    <property type="molecule type" value="Genomic_DNA"/>
</dbReference>
<feature type="domain" description="RCK N-terminal" evidence="7">
    <location>
        <begin position="1"/>
        <end position="120"/>
    </location>
</feature>
<evidence type="ECO:0000313" key="10">
    <source>
        <dbReference type="Proteomes" id="UP000184032"/>
    </source>
</evidence>
<dbReference type="GO" id="GO:0015079">
    <property type="term" value="F:potassium ion transmembrane transporter activity"/>
    <property type="evidence" value="ECO:0007669"/>
    <property type="project" value="InterPro"/>
</dbReference>
<dbReference type="PANTHER" id="PTHR43833:SF5">
    <property type="entry name" value="TRK SYSTEM POTASSIUM UPTAKE PROTEIN TRKA"/>
    <property type="match status" value="1"/>
</dbReference>
<protein>
    <recommendedName>
        <fullName evidence="1">Trk system potassium uptake protein TrkA</fullName>
    </recommendedName>
</protein>
<feature type="domain" description="RCK C-terminal" evidence="8">
    <location>
        <begin position="360"/>
        <end position="445"/>
    </location>
</feature>
<proteinExistence type="predicted"/>
<dbReference type="InterPro" id="IPR036721">
    <property type="entry name" value="RCK_C_sf"/>
</dbReference>
<dbReference type="Gene3D" id="3.30.70.1450">
    <property type="entry name" value="Regulator of K+ conductance, C-terminal domain"/>
    <property type="match status" value="2"/>
</dbReference>
<reference evidence="10" key="1">
    <citation type="submission" date="2016-11" db="EMBL/GenBank/DDBJ databases">
        <authorList>
            <person name="Varghese N."/>
            <person name="Submissions S."/>
        </authorList>
    </citation>
    <scope>NUCLEOTIDE SEQUENCE [LARGE SCALE GENOMIC DNA]</scope>
    <source>
        <strain evidence="10">DSM 21120</strain>
    </source>
</reference>
<dbReference type="InterPro" id="IPR003148">
    <property type="entry name" value="RCK_N"/>
</dbReference>
<evidence type="ECO:0000256" key="2">
    <source>
        <dbReference type="ARBA" id="ARBA00022448"/>
    </source>
</evidence>
<evidence type="ECO:0000259" key="8">
    <source>
        <dbReference type="PROSITE" id="PS51202"/>
    </source>
</evidence>
<dbReference type="NCBIfam" id="NF007039">
    <property type="entry name" value="PRK09496.3-2"/>
    <property type="match status" value="1"/>
</dbReference>
<name>A0A1M5Q9D8_9FIRM</name>
<dbReference type="InterPro" id="IPR006036">
    <property type="entry name" value="K_uptake_TrkA"/>
</dbReference>
<feature type="domain" description="RCK C-terminal" evidence="8">
    <location>
        <begin position="140"/>
        <end position="221"/>
    </location>
</feature>